<dbReference type="AlphaFoldDB" id="A0AA97M6H8"/>
<dbReference type="RefSeq" id="WP_084012912.1">
    <property type="nucleotide sequence ID" value="NZ_CP063197.1"/>
</dbReference>
<evidence type="ECO:0000313" key="4">
    <source>
        <dbReference type="Proteomes" id="UP000265719"/>
    </source>
</evidence>
<keyword evidence="2" id="KW-0479">Metal-binding</keyword>
<accession>A0AA97M6H8</accession>
<sequence>MSHSPAPIRIDLGRRYDADSLAAELIAQGPVAAVEINDAVVYAITHYPKLRAVLEAPQVWRRGAAHWRDLQTGRIPASHPLVQLIGPVESMLTSNGDDHARQRRVLQKAFTPRRIAALRPTIVDIVEAHLDEMAKAPGRIDLKQALAWPVPIQVVAALLGIPRADWPALQTITQGIFAGDPSVMEEAGAFMQRLLAEKKDAPAGQDLTTDIAHAQAGGVLSDTEAVFNLMLMVIAGFETTAGTVTNAVELLLEHPDQLALLTSGQVDWRNAVRTVMWHRPAVSLLPALYPRQDTAIGGTTVPEGAFVLLAYGAANRHGARTHSPRVDVVSPPASHLGFGHGIHRCLGAALGELELEVMLSRLFQRFPDLEFDPAQTDVQPALSLMMGHPEQLLVRWKASAEA</sequence>
<dbReference type="PANTHER" id="PTHR46696">
    <property type="entry name" value="P450, PUTATIVE (EUROFUNG)-RELATED"/>
    <property type="match status" value="1"/>
</dbReference>
<evidence type="ECO:0000256" key="2">
    <source>
        <dbReference type="RuleBase" id="RU000461"/>
    </source>
</evidence>
<proteinExistence type="inferred from homology"/>
<dbReference type="GO" id="GO:0020037">
    <property type="term" value="F:heme binding"/>
    <property type="evidence" value="ECO:0007669"/>
    <property type="project" value="InterPro"/>
</dbReference>
<dbReference type="PROSITE" id="PS00086">
    <property type="entry name" value="CYTOCHROME_P450"/>
    <property type="match status" value="1"/>
</dbReference>
<dbReference type="KEGG" id="thao:NI17_023955"/>
<name>A0AA97M6H8_9ACTN</name>
<dbReference type="GO" id="GO:0016705">
    <property type="term" value="F:oxidoreductase activity, acting on paired donors, with incorporation or reduction of molecular oxygen"/>
    <property type="evidence" value="ECO:0007669"/>
    <property type="project" value="InterPro"/>
</dbReference>
<dbReference type="InterPro" id="IPR036396">
    <property type="entry name" value="Cyt_P450_sf"/>
</dbReference>
<evidence type="ECO:0000256" key="1">
    <source>
        <dbReference type="ARBA" id="ARBA00010617"/>
    </source>
</evidence>
<keyword evidence="4" id="KW-1185">Reference proteome</keyword>
<protein>
    <submittedName>
        <fullName evidence="3">Cytochrome P450</fullName>
    </submittedName>
</protein>
<keyword evidence="2" id="KW-0503">Monooxygenase</keyword>
<dbReference type="InterPro" id="IPR002397">
    <property type="entry name" value="Cyt_P450_B"/>
</dbReference>
<keyword evidence="2" id="KW-0560">Oxidoreductase</keyword>
<dbReference type="EMBL" id="CP063197">
    <property type="protein sequence ID" value="UOE22271.1"/>
    <property type="molecule type" value="Genomic_DNA"/>
</dbReference>
<comment type="similarity">
    <text evidence="1 2">Belongs to the cytochrome P450 family.</text>
</comment>
<evidence type="ECO:0000313" key="3">
    <source>
        <dbReference type="EMBL" id="UOE22271.1"/>
    </source>
</evidence>
<dbReference type="PRINTS" id="PR00359">
    <property type="entry name" value="BP450"/>
</dbReference>
<reference evidence="3" key="1">
    <citation type="submission" date="2020-10" db="EMBL/GenBank/DDBJ databases">
        <title>De novo genome project of the cellulose decomposer Thermobifida halotolerans type strain.</title>
        <authorList>
            <person name="Nagy I."/>
            <person name="Horvath B."/>
            <person name="Kukolya J."/>
            <person name="Nagy I."/>
            <person name="Orsini M."/>
        </authorList>
    </citation>
    <scope>NUCLEOTIDE SEQUENCE</scope>
    <source>
        <strain evidence="3">DSM 44931</strain>
        <plasmid evidence="3">pTH1</plasmid>
    </source>
</reference>
<organism evidence="3 4">
    <name type="scientific">Thermobifida halotolerans</name>
    <dbReference type="NCBI Taxonomy" id="483545"/>
    <lineage>
        <taxon>Bacteria</taxon>
        <taxon>Bacillati</taxon>
        <taxon>Actinomycetota</taxon>
        <taxon>Actinomycetes</taxon>
        <taxon>Streptosporangiales</taxon>
        <taxon>Nocardiopsidaceae</taxon>
        <taxon>Thermobifida</taxon>
    </lineage>
</organism>
<dbReference type="Pfam" id="PF00067">
    <property type="entry name" value="p450"/>
    <property type="match status" value="1"/>
</dbReference>
<dbReference type="Gene3D" id="1.10.630.10">
    <property type="entry name" value="Cytochrome P450"/>
    <property type="match status" value="1"/>
</dbReference>
<keyword evidence="3" id="KW-0614">Plasmid</keyword>
<keyword evidence="2" id="KW-0349">Heme</keyword>
<geneLocation type="plasmid" evidence="3 4">
    <name>pTH1</name>
</geneLocation>
<dbReference type="GO" id="GO:0004497">
    <property type="term" value="F:monooxygenase activity"/>
    <property type="evidence" value="ECO:0007669"/>
    <property type="project" value="UniProtKB-KW"/>
</dbReference>
<gene>
    <name evidence="3" type="ORF">NI17_023955</name>
</gene>
<dbReference type="SUPFAM" id="SSF48264">
    <property type="entry name" value="Cytochrome P450"/>
    <property type="match status" value="1"/>
</dbReference>
<dbReference type="InterPro" id="IPR017972">
    <property type="entry name" value="Cyt_P450_CS"/>
</dbReference>
<dbReference type="InterPro" id="IPR001128">
    <property type="entry name" value="Cyt_P450"/>
</dbReference>
<dbReference type="Proteomes" id="UP000265719">
    <property type="component" value="Plasmid pTH1"/>
</dbReference>
<dbReference type="PANTHER" id="PTHR46696:SF1">
    <property type="entry name" value="CYTOCHROME P450 YJIB-RELATED"/>
    <property type="match status" value="1"/>
</dbReference>
<keyword evidence="2" id="KW-0408">Iron</keyword>
<dbReference type="GO" id="GO:0005506">
    <property type="term" value="F:iron ion binding"/>
    <property type="evidence" value="ECO:0007669"/>
    <property type="project" value="InterPro"/>
</dbReference>